<evidence type="ECO:0000313" key="6">
    <source>
        <dbReference type="EMBL" id="GAA4823102.1"/>
    </source>
</evidence>
<reference evidence="7" key="1">
    <citation type="journal article" date="2019" name="Int. J. Syst. Evol. Microbiol.">
        <title>The Global Catalogue of Microorganisms (GCM) 10K type strain sequencing project: providing services to taxonomists for standard genome sequencing and annotation.</title>
        <authorList>
            <consortium name="The Broad Institute Genomics Platform"/>
            <consortium name="The Broad Institute Genome Sequencing Center for Infectious Disease"/>
            <person name="Wu L."/>
            <person name="Ma J."/>
        </authorList>
    </citation>
    <scope>NUCLEOTIDE SEQUENCE [LARGE SCALE GENOMIC DNA]</scope>
    <source>
        <strain evidence="7">JCM 18326</strain>
    </source>
</reference>
<dbReference type="Pfam" id="PF05118">
    <property type="entry name" value="Asp_Arg_Hydrox"/>
    <property type="match status" value="1"/>
</dbReference>
<feature type="transmembrane region" description="Helical" evidence="4">
    <location>
        <begin position="287"/>
        <end position="306"/>
    </location>
</feature>
<protein>
    <submittedName>
        <fullName evidence="6">Lipid A hydroxylase LpxO</fullName>
    </submittedName>
</protein>
<feature type="transmembrane region" description="Helical" evidence="4">
    <location>
        <begin position="6"/>
        <end position="25"/>
    </location>
</feature>
<dbReference type="PANTHER" id="PTHR46332:SF5">
    <property type="entry name" value="ASPARTATE BETA-HYDROXYLASE DOMAIN CONTAINING 2"/>
    <property type="match status" value="1"/>
</dbReference>
<comment type="similarity">
    <text evidence="1">Belongs to the aspartyl/asparaginyl beta-hydroxylase family.</text>
</comment>
<sequence>MLNYLLTWQFFAIAFLITSALYIHFRGKHRHSFLRQLTDHSTFMAPINSLMYLFSSVPGTPYLSLKDFPQLKVFKDNWETIREEALKLEQQEMIKGSDKFDDIGFNSFFRRGWKRFYIRWYNDFHPSAVAHCPKTIEMIQQTPGIKAAMFVVLPAGSKLPQHRDPYAGSLRYHLGLITPNDENCRIVVDQEAYSWRDGEDVLFDETYIHFAENNTEKDRLIFFCDIERPMWSFIGIWLNRFFSWLILASAESPNSESDRVGGLNKAFKYLYQFRVLGKKIKEQNKPIYYTLKYMLFILAGYLVFVLPTQL</sequence>
<keyword evidence="7" id="KW-1185">Reference proteome</keyword>
<keyword evidence="4" id="KW-0812">Transmembrane</keyword>
<dbReference type="InterPro" id="IPR007803">
    <property type="entry name" value="Asp/Arg/Pro-Hydrxlase"/>
</dbReference>
<feature type="domain" description="Aspartyl/asparaginy/proline hydroxylase" evidence="5">
    <location>
        <begin position="76"/>
        <end position="229"/>
    </location>
</feature>
<comment type="caution">
    <text evidence="6">The sequence shown here is derived from an EMBL/GenBank/DDBJ whole genome shotgun (WGS) entry which is preliminary data.</text>
</comment>
<evidence type="ECO:0000256" key="4">
    <source>
        <dbReference type="SAM" id="Phobius"/>
    </source>
</evidence>
<evidence type="ECO:0000259" key="5">
    <source>
        <dbReference type="Pfam" id="PF05118"/>
    </source>
</evidence>
<keyword evidence="2" id="KW-0223">Dioxygenase</keyword>
<keyword evidence="4" id="KW-1133">Transmembrane helix</keyword>
<dbReference type="EMBL" id="BAABJX010000009">
    <property type="protein sequence ID" value="GAA4823102.1"/>
    <property type="molecule type" value="Genomic_DNA"/>
</dbReference>
<dbReference type="InterPro" id="IPR027443">
    <property type="entry name" value="IPNS-like_sf"/>
</dbReference>
<dbReference type="RefSeq" id="WP_345368832.1">
    <property type="nucleotide sequence ID" value="NZ_BAABJX010000009.1"/>
</dbReference>
<name>A0ABP9D352_9BACT</name>
<organism evidence="6 7">
    <name type="scientific">Algivirga pacifica</name>
    <dbReference type="NCBI Taxonomy" id="1162670"/>
    <lineage>
        <taxon>Bacteria</taxon>
        <taxon>Pseudomonadati</taxon>
        <taxon>Bacteroidota</taxon>
        <taxon>Cytophagia</taxon>
        <taxon>Cytophagales</taxon>
        <taxon>Flammeovirgaceae</taxon>
        <taxon>Algivirga</taxon>
    </lineage>
</organism>
<evidence type="ECO:0000256" key="1">
    <source>
        <dbReference type="ARBA" id="ARBA00007730"/>
    </source>
</evidence>
<dbReference type="PANTHER" id="PTHR46332">
    <property type="entry name" value="ASPARTATE BETA-HYDROXYLASE DOMAIN-CONTAINING PROTEIN 2"/>
    <property type="match status" value="1"/>
</dbReference>
<dbReference type="SUPFAM" id="SSF51197">
    <property type="entry name" value="Clavaminate synthase-like"/>
    <property type="match status" value="1"/>
</dbReference>
<keyword evidence="3" id="KW-0560">Oxidoreductase</keyword>
<dbReference type="InterPro" id="IPR051821">
    <property type="entry name" value="Asp/Asn_beta-hydroxylase"/>
</dbReference>
<dbReference type="Proteomes" id="UP001500298">
    <property type="component" value="Unassembled WGS sequence"/>
</dbReference>
<evidence type="ECO:0000256" key="3">
    <source>
        <dbReference type="ARBA" id="ARBA00023002"/>
    </source>
</evidence>
<accession>A0ABP9D352</accession>
<evidence type="ECO:0000256" key="2">
    <source>
        <dbReference type="ARBA" id="ARBA00022964"/>
    </source>
</evidence>
<dbReference type="Gene3D" id="2.60.120.330">
    <property type="entry name" value="B-lactam Antibiotic, Isopenicillin N Synthase, Chain"/>
    <property type="match status" value="1"/>
</dbReference>
<keyword evidence="4" id="KW-0472">Membrane</keyword>
<gene>
    <name evidence="6" type="primary">lpxO</name>
    <name evidence="6" type="ORF">GCM10023331_04420</name>
</gene>
<proteinExistence type="inferred from homology"/>
<evidence type="ECO:0000313" key="7">
    <source>
        <dbReference type="Proteomes" id="UP001500298"/>
    </source>
</evidence>